<keyword evidence="7" id="KW-1185">Reference proteome</keyword>
<dbReference type="EMBL" id="CP134189">
    <property type="protein sequence ID" value="WPB04799.1"/>
    <property type="molecule type" value="Genomic_DNA"/>
</dbReference>
<sequence length="580" mass="64268">MRYSKLPVEENEPYVLQDEQPYRPSWHRKVVALVLVATFCLTNPWAPTLPSFTGKHHKCHHGTQYKGEKISWQKAGEIEGRHLETSSIVVPMDQFNLTNSGDKTFNISLIRLRGKDGSPNLLLNPGGPGGSGAEFVYRRGKQLSEIVGDGYHLLSFDPRGINGSGPLASCYPDKKAAQQLSDVRDTEIVHDSPEVYAWTQNFVKACEATTGEHAGYINTPQTAADMNSILDAVGQEDLAYWGFSYGTVLGQTYASIFPNRSTRVIIDGVANNFVWYGDVFDGEQFTNTEDVLEGFFDECIKAGKNCSLSSHAKTKDELHEKVFGYLADLKAQPLSVFLNASDYGLLTYENVLFDGIFPSLYKPASWYNLADNLAQLLSGNATAAWVAYGKNGGFGIEGEANQFVTSNDGLSGPASGWPQDRETLLKQILSHVNESIFIPTENSGYYLRQQWTIPRTHNFTQKLGVQTAHPLLILSTSYDPICPLVSAVSAFEAFEDSALVEVKGYGHCSVAVTSNCLAKRVREFLYNGTLPDGHVTCDVDGPYFIKPEEDGKVVAQKHFDDPQDQKIHLAQLEMARDWEW</sequence>
<feature type="domain" description="Peptidase S33 tripeptidyl aminopeptidase-like C-terminal" evidence="3">
    <location>
        <begin position="450"/>
        <end position="537"/>
    </location>
</feature>
<dbReference type="PANTHER" id="PTHR43248">
    <property type="entry name" value="2-SUCCINYL-6-HYDROXY-2,4-CYCLOHEXADIENE-1-CARBOXYLATE SYNTHASE"/>
    <property type="match status" value="1"/>
</dbReference>
<dbReference type="Proteomes" id="UP000230605">
    <property type="component" value="Chromosome 6"/>
</dbReference>
<protein>
    <submittedName>
        <fullName evidence="4">Carboxylesterase A</fullName>
    </submittedName>
</protein>
<reference evidence="5 7" key="2">
    <citation type="submission" date="2023-09" db="EMBL/GenBank/DDBJ databases">
        <title>Complete-Gapless Cercospora beticola genome.</title>
        <authorList>
            <person name="Wyatt N.A."/>
            <person name="Spanner R.E."/>
            <person name="Bolton M.D."/>
        </authorList>
    </citation>
    <scope>NUCLEOTIDE SEQUENCE [LARGE SCALE GENOMIC DNA]</scope>
    <source>
        <strain evidence="5">Cb09-40</strain>
    </source>
</reference>
<evidence type="ECO:0000313" key="7">
    <source>
        <dbReference type="Proteomes" id="UP001302367"/>
    </source>
</evidence>
<dbReference type="AlphaFoldDB" id="A0A2G5HP21"/>
<dbReference type="SUPFAM" id="SSF53474">
    <property type="entry name" value="alpha/beta-Hydrolases"/>
    <property type="match status" value="1"/>
</dbReference>
<dbReference type="PANTHER" id="PTHR43248:SF25">
    <property type="entry name" value="AB HYDROLASE-1 DOMAIN-CONTAINING PROTEIN-RELATED"/>
    <property type="match status" value="1"/>
</dbReference>
<dbReference type="Pfam" id="PF08386">
    <property type="entry name" value="Abhydrolase_4"/>
    <property type="match status" value="1"/>
</dbReference>
<proteinExistence type="inferred from homology"/>
<evidence type="ECO:0000313" key="5">
    <source>
        <dbReference type="EMBL" id="WPB04799.1"/>
    </source>
</evidence>
<dbReference type="InterPro" id="IPR051601">
    <property type="entry name" value="Serine_prot/Carboxylest_S33"/>
</dbReference>
<dbReference type="GO" id="GO:0016787">
    <property type="term" value="F:hydrolase activity"/>
    <property type="evidence" value="ECO:0007669"/>
    <property type="project" value="UniProtKB-KW"/>
</dbReference>
<dbReference type="InterPro" id="IPR029058">
    <property type="entry name" value="AB_hydrolase_fold"/>
</dbReference>
<keyword evidence="2" id="KW-0378">Hydrolase</keyword>
<evidence type="ECO:0000256" key="1">
    <source>
        <dbReference type="ARBA" id="ARBA00010088"/>
    </source>
</evidence>
<accession>A0A2G5HP21</accession>
<evidence type="ECO:0000259" key="3">
    <source>
        <dbReference type="Pfam" id="PF08386"/>
    </source>
</evidence>
<dbReference type="InterPro" id="IPR013595">
    <property type="entry name" value="Pept_S33_TAP-like_C"/>
</dbReference>
<dbReference type="EMBL" id="LKMD01000104">
    <property type="protein sequence ID" value="PIA94307.1"/>
    <property type="molecule type" value="Genomic_DNA"/>
</dbReference>
<gene>
    <name evidence="4" type="ORF">CB0940_08231</name>
    <name evidence="5" type="ORF">RHO25_009446</name>
</gene>
<dbReference type="Gene3D" id="3.40.50.1820">
    <property type="entry name" value="alpha/beta hydrolase"/>
    <property type="match status" value="1"/>
</dbReference>
<dbReference type="Proteomes" id="UP001302367">
    <property type="component" value="Chromosome 6"/>
</dbReference>
<comment type="similarity">
    <text evidence="1">Belongs to the peptidase S33 family.</text>
</comment>
<evidence type="ECO:0000313" key="4">
    <source>
        <dbReference type="EMBL" id="PIA94307.1"/>
    </source>
</evidence>
<evidence type="ECO:0000313" key="6">
    <source>
        <dbReference type="Proteomes" id="UP000230605"/>
    </source>
</evidence>
<evidence type="ECO:0000256" key="2">
    <source>
        <dbReference type="ARBA" id="ARBA00022801"/>
    </source>
</evidence>
<dbReference type="OrthoDB" id="425534at2759"/>
<name>A0A2G5HP21_CERBT</name>
<reference evidence="4 6" key="1">
    <citation type="submission" date="2015-10" db="EMBL/GenBank/DDBJ databases">
        <title>The cercosporin biosynthetic gene cluster was horizontally transferred to several fungal lineages and shown to be expanded in Cercospora beticola based on microsynteny with recipient genomes.</title>
        <authorList>
            <person name="De Jonge R."/>
            <person name="Ebert M.K."/>
            <person name="Suttle J.C."/>
            <person name="Jurick Ii W.M."/>
            <person name="Secor G.A."/>
            <person name="Thomma B.P."/>
            <person name="Van De Peer Y."/>
            <person name="Bolton M.D."/>
        </authorList>
    </citation>
    <scope>NUCLEOTIDE SEQUENCE [LARGE SCALE GENOMIC DNA]</scope>
    <source>
        <strain evidence="4 6">09-40</strain>
    </source>
</reference>
<organism evidence="4 6">
    <name type="scientific">Cercospora beticola</name>
    <name type="common">Sugarbeet leaf spot fungus</name>
    <dbReference type="NCBI Taxonomy" id="122368"/>
    <lineage>
        <taxon>Eukaryota</taxon>
        <taxon>Fungi</taxon>
        <taxon>Dikarya</taxon>
        <taxon>Ascomycota</taxon>
        <taxon>Pezizomycotina</taxon>
        <taxon>Dothideomycetes</taxon>
        <taxon>Dothideomycetidae</taxon>
        <taxon>Mycosphaerellales</taxon>
        <taxon>Mycosphaerellaceae</taxon>
        <taxon>Cercospora</taxon>
    </lineage>
</organism>